<dbReference type="Proteomes" id="UP000678393">
    <property type="component" value="Unassembled WGS sequence"/>
</dbReference>
<proteinExistence type="predicted"/>
<evidence type="ECO:0000313" key="2">
    <source>
        <dbReference type="Proteomes" id="UP000678393"/>
    </source>
</evidence>
<dbReference type="OrthoDB" id="424753at2759"/>
<dbReference type="EMBL" id="CAJHNH020001050">
    <property type="protein sequence ID" value="CAG5121256.1"/>
    <property type="molecule type" value="Genomic_DNA"/>
</dbReference>
<dbReference type="AlphaFoldDB" id="A0A8S3Z3N4"/>
<sequence>EITDQPILSGVGGICDQLFPWNSWKQRGWLQAALVVVSLHVRALERLIPGFRRSEQNFDTSYTGESSFS</sequence>
<evidence type="ECO:0000313" key="1">
    <source>
        <dbReference type="EMBL" id="CAG5121256.1"/>
    </source>
</evidence>
<protein>
    <submittedName>
        <fullName evidence="1">Uncharacterized protein</fullName>
    </submittedName>
</protein>
<name>A0A8S3Z3N4_9EUPU</name>
<gene>
    <name evidence="1" type="ORF">CUNI_LOCUS6814</name>
</gene>
<keyword evidence="2" id="KW-1185">Reference proteome</keyword>
<comment type="caution">
    <text evidence="1">The sequence shown here is derived from an EMBL/GenBank/DDBJ whole genome shotgun (WGS) entry which is preliminary data.</text>
</comment>
<reference evidence="1" key="1">
    <citation type="submission" date="2021-04" db="EMBL/GenBank/DDBJ databases">
        <authorList>
            <consortium name="Molecular Ecology Group"/>
        </authorList>
    </citation>
    <scope>NUCLEOTIDE SEQUENCE</scope>
</reference>
<accession>A0A8S3Z3N4</accession>
<organism evidence="1 2">
    <name type="scientific">Candidula unifasciata</name>
    <dbReference type="NCBI Taxonomy" id="100452"/>
    <lineage>
        <taxon>Eukaryota</taxon>
        <taxon>Metazoa</taxon>
        <taxon>Spiralia</taxon>
        <taxon>Lophotrochozoa</taxon>
        <taxon>Mollusca</taxon>
        <taxon>Gastropoda</taxon>
        <taxon>Heterobranchia</taxon>
        <taxon>Euthyneura</taxon>
        <taxon>Panpulmonata</taxon>
        <taxon>Eupulmonata</taxon>
        <taxon>Stylommatophora</taxon>
        <taxon>Helicina</taxon>
        <taxon>Helicoidea</taxon>
        <taxon>Geomitridae</taxon>
        <taxon>Candidula</taxon>
    </lineage>
</organism>
<feature type="non-terminal residue" evidence="1">
    <location>
        <position position="1"/>
    </location>
</feature>
<feature type="non-terminal residue" evidence="1">
    <location>
        <position position="69"/>
    </location>
</feature>